<feature type="chain" id="PRO_5041713420" evidence="1">
    <location>
        <begin position="21"/>
        <end position="159"/>
    </location>
</feature>
<dbReference type="Gene3D" id="2.60.40.1090">
    <property type="entry name" value="Fimbrial-type adhesion domain"/>
    <property type="match status" value="1"/>
</dbReference>
<dbReference type="InterPro" id="IPR036937">
    <property type="entry name" value="Adhesion_dom_fimbrial_sf"/>
</dbReference>
<name>A0AA92X7R2_9GAMM</name>
<dbReference type="AlphaFoldDB" id="A0AA92X7R2"/>
<dbReference type="RefSeq" id="WP_119804637.1">
    <property type="nucleotide sequence ID" value="NZ_QYYG01000003.1"/>
</dbReference>
<dbReference type="Proteomes" id="UP000284338">
    <property type="component" value="Unassembled WGS sequence"/>
</dbReference>
<reference evidence="3 4" key="1">
    <citation type="submission" date="2018-09" db="EMBL/GenBank/DDBJ databases">
        <title>Draft genome of a novel serratia sp. strain with antifungal activity.</title>
        <authorList>
            <person name="Dichmann S.I."/>
            <person name="Park B.P."/>
            <person name="Pathiraja D."/>
            <person name="Choi I.-G."/>
            <person name="Stougaard P."/>
            <person name="Hennessy R.C."/>
        </authorList>
    </citation>
    <scope>NUCLEOTIDE SEQUENCE [LARGE SCALE GENOMIC DNA]</scope>
    <source>
        <strain evidence="3 4">S40</strain>
    </source>
</reference>
<keyword evidence="4" id="KW-1185">Reference proteome</keyword>
<protein>
    <submittedName>
        <fullName evidence="3">Pilus assembly protein</fullName>
    </submittedName>
</protein>
<dbReference type="Pfam" id="PF00419">
    <property type="entry name" value="Fimbrial"/>
    <property type="match status" value="1"/>
</dbReference>
<evidence type="ECO:0000313" key="3">
    <source>
        <dbReference type="EMBL" id="RJF55499.1"/>
    </source>
</evidence>
<dbReference type="GO" id="GO:0007155">
    <property type="term" value="P:cell adhesion"/>
    <property type="evidence" value="ECO:0007669"/>
    <property type="project" value="InterPro"/>
</dbReference>
<dbReference type="InterPro" id="IPR008966">
    <property type="entry name" value="Adhesion_dom_sf"/>
</dbReference>
<gene>
    <name evidence="3" type="ORF">D4100_14490</name>
</gene>
<dbReference type="InterPro" id="IPR000259">
    <property type="entry name" value="Adhesion_dom_fimbrial"/>
</dbReference>
<organism evidence="3 4">
    <name type="scientific">Serratia inhibens</name>
    <dbReference type="NCBI Taxonomy" id="2338073"/>
    <lineage>
        <taxon>Bacteria</taxon>
        <taxon>Pseudomonadati</taxon>
        <taxon>Pseudomonadota</taxon>
        <taxon>Gammaproteobacteria</taxon>
        <taxon>Enterobacterales</taxon>
        <taxon>Yersiniaceae</taxon>
        <taxon>Serratia</taxon>
    </lineage>
</organism>
<sequence>MISPRCFSAALLLGCMPLRAEINTIFYGALNEPPPCIINNGELVDVDFGDRVGVRKVDGQNYIQTVNYRITCESGISGMAMGLKLTGNATGFDSAALQTNITDLGIRLLQNGQPFVLNQRINIDAANPPVLQAVPVKKQGVELKAGAFTVTATLLADYQ</sequence>
<feature type="signal peptide" evidence="1">
    <location>
        <begin position="1"/>
        <end position="20"/>
    </location>
</feature>
<proteinExistence type="predicted"/>
<dbReference type="GO" id="GO:0009289">
    <property type="term" value="C:pilus"/>
    <property type="evidence" value="ECO:0007669"/>
    <property type="project" value="InterPro"/>
</dbReference>
<dbReference type="EMBL" id="QYYG01000003">
    <property type="protein sequence ID" value="RJF55499.1"/>
    <property type="molecule type" value="Genomic_DNA"/>
</dbReference>
<evidence type="ECO:0000256" key="1">
    <source>
        <dbReference type="SAM" id="SignalP"/>
    </source>
</evidence>
<keyword evidence="1" id="KW-0732">Signal</keyword>
<dbReference type="SUPFAM" id="SSF49401">
    <property type="entry name" value="Bacterial adhesins"/>
    <property type="match status" value="1"/>
</dbReference>
<feature type="domain" description="Fimbrial-type adhesion" evidence="2">
    <location>
        <begin position="26"/>
        <end position="159"/>
    </location>
</feature>
<accession>A0AA92X7R2</accession>
<evidence type="ECO:0000313" key="4">
    <source>
        <dbReference type="Proteomes" id="UP000284338"/>
    </source>
</evidence>
<comment type="caution">
    <text evidence="3">The sequence shown here is derived from an EMBL/GenBank/DDBJ whole genome shotgun (WGS) entry which is preliminary data.</text>
</comment>
<evidence type="ECO:0000259" key="2">
    <source>
        <dbReference type="Pfam" id="PF00419"/>
    </source>
</evidence>